<dbReference type="OrthoDB" id="265044at2759"/>
<evidence type="ECO:0000313" key="4">
    <source>
        <dbReference type="RefSeq" id="XP_020008554.1"/>
    </source>
</evidence>
<reference evidence="4" key="1">
    <citation type="submission" date="2025-08" db="UniProtKB">
        <authorList>
            <consortium name="RefSeq"/>
        </authorList>
    </citation>
    <scope>IDENTIFICATION</scope>
    <source>
        <tissue evidence="4">Leukocyte</tissue>
    </source>
</reference>
<evidence type="ECO:0000256" key="2">
    <source>
        <dbReference type="ARBA" id="ARBA00022741"/>
    </source>
</evidence>
<dbReference type="SMART" id="SM00175">
    <property type="entry name" value="RAB"/>
    <property type="match status" value="1"/>
</dbReference>
<sequence>MKKRRIQEGKKPGVEDSSGSTAEWTVCVLMNEWEATGGDHDDCSDLTTGLVVAAALVSDIPKSSLRVALRTARATPHLAFSACSAKPGFSYQPSPLSSKMGNWCFGLKERLTALFIIRAFKARRLRTEDLRVVVLGSSDASRSALLQRWAHGAHFPTNENPCCQWHECKHAQGLLHITDTPGNLGNPGIRRLTIARAHAFILIYSVTRKESLEELKPFLELIRKVKGNNLHKFPIVLVGNKENDERPREVAVKEGAAFAMEWNCAFMETSTRADANVQQLLYLLLNHKKKPAPCMLKKSQVSPATTEKLLGKFAVM</sequence>
<dbReference type="GO" id="GO:0012505">
    <property type="term" value="C:endomembrane system"/>
    <property type="evidence" value="ECO:0007669"/>
    <property type="project" value="UniProtKB-SubCell"/>
</dbReference>
<accession>A0A8B7TLJ8</accession>
<dbReference type="AlphaFoldDB" id="A0A8B7TLJ8"/>
<dbReference type="InterPro" id="IPR027417">
    <property type="entry name" value="P-loop_NTPase"/>
</dbReference>
<dbReference type="SUPFAM" id="SSF52540">
    <property type="entry name" value="P-loop containing nucleoside triphosphate hydrolases"/>
    <property type="match status" value="1"/>
</dbReference>
<organism evidence="4">
    <name type="scientific">Castor canadensis</name>
    <name type="common">American beaver</name>
    <dbReference type="NCBI Taxonomy" id="51338"/>
    <lineage>
        <taxon>Eukaryota</taxon>
        <taxon>Metazoa</taxon>
        <taxon>Chordata</taxon>
        <taxon>Craniata</taxon>
        <taxon>Vertebrata</taxon>
        <taxon>Euteleostomi</taxon>
        <taxon>Mammalia</taxon>
        <taxon>Eutheria</taxon>
        <taxon>Euarchontoglires</taxon>
        <taxon>Glires</taxon>
        <taxon>Rodentia</taxon>
        <taxon>Castorimorpha</taxon>
        <taxon>Castoridae</taxon>
        <taxon>Castor</taxon>
    </lineage>
</organism>
<protein>
    <submittedName>
        <fullName evidence="4">GTP-binding protein Di-Ras3-like</fullName>
    </submittedName>
</protein>
<comment type="subcellular location">
    <subcellularLocation>
        <location evidence="1">Endomembrane system</location>
    </subcellularLocation>
</comment>
<dbReference type="RefSeq" id="XP_020008554.1">
    <property type="nucleotide sequence ID" value="XM_020152965.1"/>
</dbReference>
<dbReference type="SMART" id="SM00173">
    <property type="entry name" value="RAS"/>
    <property type="match status" value="1"/>
</dbReference>
<dbReference type="GO" id="GO:0005525">
    <property type="term" value="F:GTP binding"/>
    <property type="evidence" value="ECO:0007669"/>
    <property type="project" value="UniProtKB-KW"/>
</dbReference>
<dbReference type="InterPro" id="IPR001806">
    <property type="entry name" value="Small_GTPase"/>
</dbReference>
<dbReference type="PROSITE" id="PS51419">
    <property type="entry name" value="RAB"/>
    <property type="match status" value="1"/>
</dbReference>
<dbReference type="InterPro" id="IPR020849">
    <property type="entry name" value="Small_GTPase_Ras-type"/>
</dbReference>
<dbReference type="GO" id="GO:0016020">
    <property type="term" value="C:membrane"/>
    <property type="evidence" value="ECO:0007669"/>
    <property type="project" value="InterPro"/>
</dbReference>
<dbReference type="GO" id="GO:0007165">
    <property type="term" value="P:signal transduction"/>
    <property type="evidence" value="ECO:0007669"/>
    <property type="project" value="InterPro"/>
</dbReference>
<keyword evidence="3" id="KW-0342">GTP-binding</keyword>
<dbReference type="PRINTS" id="PR00449">
    <property type="entry name" value="RASTRNSFRMNG"/>
</dbReference>
<dbReference type="PANTHER" id="PTHR24070">
    <property type="entry name" value="RAS, DI-RAS, AND RHEB FAMILY MEMBERS OF SMALL GTPASE SUPERFAMILY"/>
    <property type="match status" value="1"/>
</dbReference>
<dbReference type="GO" id="GO:0003924">
    <property type="term" value="F:GTPase activity"/>
    <property type="evidence" value="ECO:0007669"/>
    <property type="project" value="InterPro"/>
</dbReference>
<evidence type="ECO:0000256" key="3">
    <source>
        <dbReference type="ARBA" id="ARBA00023134"/>
    </source>
</evidence>
<dbReference type="KEGG" id="ccan:109676650"/>
<name>A0A8B7TLJ8_CASCN</name>
<gene>
    <name evidence="4" type="primary">LOC109676650</name>
</gene>
<dbReference type="PROSITE" id="PS51421">
    <property type="entry name" value="RAS"/>
    <property type="match status" value="1"/>
</dbReference>
<dbReference type="Gene3D" id="3.40.50.300">
    <property type="entry name" value="P-loop containing nucleotide triphosphate hydrolases"/>
    <property type="match status" value="1"/>
</dbReference>
<keyword evidence="2" id="KW-0547">Nucleotide-binding</keyword>
<dbReference type="CTD" id="9077"/>
<dbReference type="Pfam" id="PF00071">
    <property type="entry name" value="Ras"/>
    <property type="match status" value="1"/>
</dbReference>
<proteinExistence type="predicted"/>
<evidence type="ECO:0000256" key="1">
    <source>
        <dbReference type="ARBA" id="ARBA00004308"/>
    </source>
</evidence>